<organism evidence="1 2">
    <name type="scientific">Paraburkholderia sacchari</name>
    <dbReference type="NCBI Taxonomy" id="159450"/>
    <lineage>
        <taxon>Bacteria</taxon>
        <taxon>Pseudomonadati</taxon>
        <taxon>Pseudomonadota</taxon>
        <taxon>Betaproteobacteria</taxon>
        <taxon>Burkholderiales</taxon>
        <taxon>Burkholderiaceae</taxon>
        <taxon>Paraburkholderia</taxon>
    </lineage>
</organism>
<name>A0A8T6ZKU6_9BURK</name>
<comment type="caution">
    <text evidence="1">The sequence shown here is derived from an EMBL/GenBank/DDBJ whole genome shotgun (WGS) entry which is preliminary data.</text>
</comment>
<reference evidence="1" key="2">
    <citation type="submission" date="2020-04" db="EMBL/GenBank/DDBJ databases">
        <authorList>
            <person name="Alexandrino P."/>
            <person name="Mendonca T."/>
            <person name="Guaman L."/>
            <person name="Cherix J."/>
            <person name="Lozano-Sakalauskas G."/>
            <person name="Fujita A."/>
            <person name="Filho E.R."/>
            <person name="Long P."/>
            <person name="Padilla G."/>
            <person name="Taciro M.K."/>
            <person name="Gomez J.G."/>
            <person name="Silva L.F."/>
            <person name="Torres M."/>
        </authorList>
    </citation>
    <scope>NUCLEOTIDE SEQUENCE</scope>
    <source>
        <strain evidence="1">LMG 19450</strain>
    </source>
</reference>
<accession>A0A8T6ZKU6</accession>
<evidence type="ECO:0000313" key="1">
    <source>
        <dbReference type="EMBL" id="NLP64299.1"/>
    </source>
</evidence>
<protein>
    <submittedName>
        <fullName evidence="1">Uncharacterized protein</fullName>
    </submittedName>
</protein>
<dbReference type="RefSeq" id="WP_152617244.1">
    <property type="nucleotide sequence ID" value="NZ_CADFGF010000007.1"/>
</dbReference>
<sequence>MSRIAYTIDIDSTSKVIAGEVERLILHRLSGLGLANALMDAEAIVLKAAVVLAIEGATRNAAALPH</sequence>
<dbReference type="Proteomes" id="UP000030460">
    <property type="component" value="Unassembled WGS sequence"/>
</dbReference>
<proteinExistence type="predicted"/>
<keyword evidence="2" id="KW-1185">Reference proteome</keyword>
<gene>
    <name evidence="1" type="ORF">NH14_024715</name>
</gene>
<evidence type="ECO:0000313" key="2">
    <source>
        <dbReference type="Proteomes" id="UP000030460"/>
    </source>
</evidence>
<reference evidence="1" key="1">
    <citation type="journal article" date="2015" name="Genome Announc.">
        <title>Draft Genome Sequence of the Polyhydroxyalkanoate-Producing Bacterium Burkholderia sacchari LMG 19450 Isolated from Brazilian Sugarcane Plantation Soil.</title>
        <authorList>
            <person name="Alexandrino P.M."/>
            <person name="Mendonca T.T."/>
            <person name="Guaman Bautista L.P."/>
            <person name="Cherix J."/>
            <person name="Lozano-Sakalauskas G.C."/>
            <person name="Fujita A."/>
            <person name="Ramos Filho E."/>
            <person name="Long P."/>
            <person name="Padilla G."/>
            <person name="Taciro M.K."/>
            <person name="Gomez J.G."/>
            <person name="Silva L.F."/>
        </authorList>
    </citation>
    <scope>NUCLEOTIDE SEQUENCE</scope>
    <source>
        <strain evidence="1">LMG 19450</strain>
    </source>
</reference>
<dbReference type="AlphaFoldDB" id="A0A8T6ZKU6"/>
<dbReference type="EMBL" id="JTDB02000008">
    <property type="protein sequence ID" value="NLP64299.1"/>
    <property type="molecule type" value="Genomic_DNA"/>
</dbReference>